<feature type="transmembrane region" description="Helical" evidence="1">
    <location>
        <begin position="6"/>
        <end position="26"/>
    </location>
</feature>
<dbReference type="AlphaFoldDB" id="A0AAD4DT65"/>
<dbReference type="EMBL" id="JABBWK010000101">
    <property type="protein sequence ID" value="KAG1893386.1"/>
    <property type="molecule type" value="Genomic_DNA"/>
</dbReference>
<protein>
    <submittedName>
        <fullName evidence="2">Uncharacterized protein</fullName>
    </submittedName>
</protein>
<evidence type="ECO:0000313" key="2">
    <source>
        <dbReference type="EMBL" id="KAG1893386.1"/>
    </source>
</evidence>
<name>A0AAD4DT65_9AGAM</name>
<organism evidence="2 3">
    <name type="scientific">Suillus fuscotomentosus</name>
    <dbReference type="NCBI Taxonomy" id="1912939"/>
    <lineage>
        <taxon>Eukaryota</taxon>
        <taxon>Fungi</taxon>
        <taxon>Dikarya</taxon>
        <taxon>Basidiomycota</taxon>
        <taxon>Agaricomycotina</taxon>
        <taxon>Agaricomycetes</taxon>
        <taxon>Agaricomycetidae</taxon>
        <taxon>Boletales</taxon>
        <taxon>Suillineae</taxon>
        <taxon>Suillaceae</taxon>
        <taxon>Suillus</taxon>
    </lineage>
</organism>
<keyword evidence="1" id="KW-0812">Transmembrane</keyword>
<evidence type="ECO:0000256" key="1">
    <source>
        <dbReference type="SAM" id="Phobius"/>
    </source>
</evidence>
<keyword evidence="1" id="KW-1133">Transmembrane helix</keyword>
<dbReference type="RefSeq" id="XP_041218962.1">
    <property type="nucleotide sequence ID" value="XM_041363136.1"/>
</dbReference>
<gene>
    <name evidence="2" type="ORF">F5891DRAFT_1067028</name>
</gene>
<feature type="non-terminal residue" evidence="2">
    <location>
        <position position="1"/>
    </location>
</feature>
<dbReference type="Proteomes" id="UP001195769">
    <property type="component" value="Unassembled WGS sequence"/>
</dbReference>
<proteinExistence type="predicted"/>
<dbReference type="GeneID" id="64657434"/>
<comment type="caution">
    <text evidence="2">The sequence shown here is derived from an EMBL/GenBank/DDBJ whole genome shotgun (WGS) entry which is preliminary data.</text>
</comment>
<keyword evidence="1" id="KW-0472">Membrane</keyword>
<reference evidence="2" key="1">
    <citation type="journal article" date="2020" name="New Phytol.">
        <title>Comparative genomics reveals dynamic genome evolution in host specialist ectomycorrhizal fungi.</title>
        <authorList>
            <person name="Lofgren L.A."/>
            <person name="Nguyen N.H."/>
            <person name="Vilgalys R."/>
            <person name="Ruytinx J."/>
            <person name="Liao H.L."/>
            <person name="Branco S."/>
            <person name="Kuo A."/>
            <person name="LaButti K."/>
            <person name="Lipzen A."/>
            <person name="Andreopoulos W."/>
            <person name="Pangilinan J."/>
            <person name="Riley R."/>
            <person name="Hundley H."/>
            <person name="Na H."/>
            <person name="Barry K."/>
            <person name="Grigoriev I.V."/>
            <person name="Stajich J.E."/>
            <person name="Kennedy P.G."/>
        </authorList>
    </citation>
    <scope>NUCLEOTIDE SEQUENCE</scope>
    <source>
        <strain evidence="2">FC203</strain>
    </source>
</reference>
<accession>A0AAD4DT65</accession>
<evidence type="ECO:0000313" key="3">
    <source>
        <dbReference type="Proteomes" id="UP001195769"/>
    </source>
</evidence>
<keyword evidence="3" id="KW-1185">Reference proteome</keyword>
<sequence length="97" mass="11228">MCRAFRWIITIAFLRGFVKASWFLVIRTPVPRFPHKNNVSRAVNDKEGRWLYCAMHKGLRSDLDCPNRWLGQQVCSIAVSTQRGFYDIGEIHICNGS</sequence>